<dbReference type="PATRIC" id="fig|1246626.3.peg.3369"/>
<keyword evidence="2 7" id="KW-0813">Transport</keyword>
<dbReference type="PANTHER" id="PTHR43744:SF12">
    <property type="entry name" value="ABC TRANSPORTER PERMEASE PROTEIN MG189-RELATED"/>
    <property type="match status" value="1"/>
</dbReference>
<gene>
    <name evidence="9" type="ORF">BleG1_3387</name>
</gene>
<dbReference type="EMBL" id="CP003923">
    <property type="protein sequence ID" value="AIC95934.1"/>
    <property type="molecule type" value="Genomic_DNA"/>
</dbReference>
<keyword evidence="6 7" id="KW-0472">Membrane</keyword>
<name>A0A060M775_9BACI</name>
<dbReference type="RefSeq" id="WP_078440027.1">
    <property type="nucleotide sequence ID" value="NZ_CP003923.1"/>
</dbReference>
<protein>
    <submittedName>
        <fullName evidence="9">L-arabinose transport system permease protein AraQ</fullName>
    </submittedName>
</protein>
<dbReference type="PANTHER" id="PTHR43744">
    <property type="entry name" value="ABC TRANSPORTER PERMEASE PROTEIN MG189-RELATED-RELATED"/>
    <property type="match status" value="1"/>
</dbReference>
<dbReference type="KEGG" id="ble:BleG1_3387"/>
<organism evidence="9 10">
    <name type="scientific">Shouchella lehensis G1</name>
    <dbReference type="NCBI Taxonomy" id="1246626"/>
    <lineage>
        <taxon>Bacteria</taxon>
        <taxon>Bacillati</taxon>
        <taxon>Bacillota</taxon>
        <taxon>Bacilli</taxon>
        <taxon>Bacillales</taxon>
        <taxon>Bacillaceae</taxon>
        <taxon>Shouchella</taxon>
    </lineage>
</organism>
<dbReference type="STRING" id="1246626.BleG1_3387"/>
<evidence type="ECO:0000256" key="5">
    <source>
        <dbReference type="ARBA" id="ARBA00022989"/>
    </source>
</evidence>
<keyword evidence="4 7" id="KW-0812">Transmembrane</keyword>
<keyword evidence="5 7" id="KW-1133">Transmembrane helix</keyword>
<feature type="transmembrane region" description="Helical" evidence="7">
    <location>
        <begin position="124"/>
        <end position="146"/>
    </location>
</feature>
<dbReference type="SUPFAM" id="SSF161098">
    <property type="entry name" value="MetI-like"/>
    <property type="match status" value="1"/>
</dbReference>
<evidence type="ECO:0000256" key="7">
    <source>
        <dbReference type="RuleBase" id="RU363032"/>
    </source>
</evidence>
<dbReference type="eggNOG" id="COG0395">
    <property type="taxonomic scope" value="Bacteria"/>
</dbReference>
<evidence type="ECO:0000259" key="8">
    <source>
        <dbReference type="PROSITE" id="PS50928"/>
    </source>
</evidence>
<evidence type="ECO:0000256" key="3">
    <source>
        <dbReference type="ARBA" id="ARBA00022475"/>
    </source>
</evidence>
<feature type="transmembrane region" description="Helical" evidence="7">
    <location>
        <begin position="91"/>
        <end position="112"/>
    </location>
</feature>
<feature type="transmembrane region" description="Helical" evidence="7">
    <location>
        <begin position="211"/>
        <end position="231"/>
    </location>
</feature>
<feature type="transmembrane region" description="Helical" evidence="7">
    <location>
        <begin position="26"/>
        <end position="47"/>
    </location>
</feature>
<dbReference type="Pfam" id="PF00528">
    <property type="entry name" value="BPD_transp_1"/>
    <property type="match status" value="1"/>
</dbReference>
<sequence>MNQPAFHHQKDSSIKRANGKRIAARIVSYAILLFWIVITLIPLYWMLVMSFKDTSMSASFSPEWFPKNPSVATYIRFFTETDAMRWLGNSLFISSVLTFTNVLFCSLAGYAFAKLRFPGRNTIFWMLLGTMMIPAQVTLIPVYIIVVNTFQLGNTYTAIMLPMFATVGNIFLMKQYMSTLPSTLIQAARIDGCSEWRIFYKIILPISKPGLAVLAIFTFVATWNEFFWPFLVTQTSSMRTIQIGLASFKFAEATDFGAMMAGSVIAALPMFILFFSLQKYFLQGITIGAVKG</sequence>
<feature type="transmembrane region" description="Helical" evidence="7">
    <location>
        <begin position="256"/>
        <end position="277"/>
    </location>
</feature>
<comment type="similarity">
    <text evidence="7">Belongs to the binding-protein-dependent transport system permease family.</text>
</comment>
<accession>A0A060M775</accession>
<dbReference type="Proteomes" id="UP000027142">
    <property type="component" value="Chromosome"/>
</dbReference>
<dbReference type="Gene3D" id="1.10.3720.10">
    <property type="entry name" value="MetI-like"/>
    <property type="match status" value="1"/>
</dbReference>
<keyword evidence="10" id="KW-1185">Reference proteome</keyword>
<dbReference type="AlphaFoldDB" id="A0A060M775"/>
<evidence type="ECO:0000256" key="6">
    <source>
        <dbReference type="ARBA" id="ARBA00023136"/>
    </source>
</evidence>
<dbReference type="InterPro" id="IPR000515">
    <property type="entry name" value="MetI-like"/>
</dbReference>
<dbReference type="CDD" id="cd06261">
    <property type="entry name" value="TM_PBP2"/>
    <property type="match status" value="1"/>
</dbReference>
<dbReference type="GO" id="GO:0055085">
    <property type="term" value="P:transmembrane transport"/>
    <property type="evidence" value="ECO:0007669"/>
    <property type="project" value="InterPro"/>
</dbReference>
<dbReference type="HOGENOM" id="CLU_016047_1_1_9"/>
<keyword evidence="3" id="KW-1003">Cell membrane</keyword>
<dbReference type="InterPro" id="IPR035906">
    <property type="entry name" value="MetI-like_sf"/>
</dbReference>
<comment type="subcellular location">
    <subcellularLocation>
        <location evidence="1 7">Cell membrane</location>
        <topology evidence="1 7">Multi-pass membrane protein</topology>
    </subcellularLocation>
</comment>
<evidence type="ECO:0000313" key="10">
    <source>
        <dbReference type="Proteomes" id="UP000027142"/>
    </source>
</evidence>
<reference evidence="9 10" key="1">
    <citation type="journal article" date="2014" name="Gene">
        <title>A comparative genomic analysis of the alkalitolerant soil bacterium Bacillus lehensis G1.</title>
        <authorList>
            <person name="Noor Y.M."/>
            <person name="Samsulrizal N.H."/>
            <person name="Jema'on N.A."/>
            <person name="Low K.O."/>
            <person name="Ramli A.N."/>
            <person name="Alias N.I."/>
            <person name="Damis S.I."/>
            <person name="Fuzi S.F."/>
            <person name="Isa M.N."/>
            <person name="Murad A.M."/>
            <person name="Raih M.F."/>
            <person name="Bakar F.D."/>
            <person name="Najimudin N."/>
            <person name="Mahadi N.M."/>
            <person name="Illias R.M."/>
        </authorList>
    </citation>
    <scope>NUCLEOTIDE SEQUENCE [LARGE SCALE GENOMIC DNA]</scope>
    <source>
        <strain evidence="9 10">G1</strain>
    </source>
</reference>
<evidence type="ECO:0000256" key="1">
    <source>
        <dbReference type="ARBA" id="ARBA00004651"/>
    </source>
</evidence>
<proteinExistence type="inferred from homology"/>
<evidence type="ECO:0000313" key="9">
    <source>
        <dbReference type="EMBL" id="AIC95934.1"/>
    </source>
</evidence>
<evidence type="ECO:0000256" key="2">
    <source>
        <dbReference type="ARBA" id="ARBA00022448"/>
    </source>
</evidence>
<feature type="domain" description="ABC transmembrane type-1" evidence="8">
    <location>
        <begin position="87"/>
        <end position="277"/>
    </location>
</feature>
<feature type="transmembrane region" description="Helical" evidence="7">
    <location>
        <begin position="152"/>
        <end position="172"/>
    </location>
</feature>
<dbReference type="PROSITE" id="PS50928">
    <property type="entry name" value="ABC_TM1"/>
    <property type="match status" value="1"/>
</dbReference>
<dbReference type="GO" id="GO:0005886">
    <property type="term" value="C:plasma membrane"/>
    <property type="evidence" value="ECO:0007669"/>
    <property type="project" value="UniProtKB-SubCell"/>
</dbReference>
<evidence type="ECO:0000256" key="4">
    <source>
        <dbReference type="ARBA" id="ARBA00022692"/>
    </source>
</evidence>